<feature type="compositionally biased region" description="Low complexity" evidence="6">
    <location>
        <begin position="7"/>
        <end position="21"/>
    </location>
</feature>
<dbReference type="InterPro" id="IPR034164">
    <property type="entry name" value="Pepsin-like_dom"/>
</dbReference>
<dbReference type="Gene3D" id="2.40.70.10">
    <property type="entry name" value="Acid Proteases"/>
    <property type="match status" value="2"/>
</dbReference>
<sequence>MTSLMWSNRNRSDSSSTTTRSYLNNDTMLPRTPLITTATTTTSSYRSRQRPSRYSPLLLSLLVILNTLLISSFSPASSTAHAAVFEVPVTKGTGASAPVRPGGSLGNFQAKYLGNTIVSNAKNLGYTGTIVLGNPPQSFEVVFDTGSDMIVITSDRCEGSHCADMPHYTCNSCSKTPFSYNITYGDGTWGAGPIVADRVAIGGLVIQDQQILDVTQNALDLSAYGPGIAGLVGLMPTSPVLNAIPPLQTIYKDKLLDMNVFSVYLTPSLVSKQGGSFLFGGIDNTKFIGSLNQVPIASGFGTSKGMWYLTGDKAYVGDAEVEGYTPSPWLFDTGTSFIAVPASFATAFHATIPGANYSETNRAYTLPCKGNTTFGVSFNGVRYSVPYSDYVGTNDLKATTCVSLIMPLRNYNMFILGDPFLRQVYAVYDFTPGASRIGLAPVNVTDPALGTEGLSGDPVPGGTVLGNAGQRQVGFSWAAVTIAILSIAIAFTV</sequence>
<dbReference type="InterPro" id="IPR001969">
    <property type="entry name" value="Aspartic_peptidase_AS"/>
</dbReference>
<keyword evidence="7" id="KW-1133">Transmembrane helix</keyword>
<evidence type="ECO:0000256" key="4">
    <source>
        <dbReference type="PIRSR" id="PIRSR601461-2"/>
    </source>
</evidence>
<feature type="transmembrane region" description="Helical" evidence="7">
    <location>
        <begin position="474"/>
        <end position="492"/>
    </location>
</feature>
<dbReference type="InterPro" id="IPR021109">
    <property type="entry name" value="Peptidase_aspartic_dom_sf"/>
</dbReference>
<keyword evidence="4" id="KW-1015">Disulfide bond</keyword>
<feature type="domain" description="Peptidase A1" evidence="8">
    <location>
        <begin position="126"/>
        <end position="440"/>
    </location>
</feature>
<evidence type="ECO:0000256" key="3">
    <source>
        <dbReference type="PIRSR" id="PIRSR601461-1"/>
    </source>
</evidence>
<dbReference type="GO" id="GO:0006508">
    <property type="term" value="P:proteolysis"/>
    <property type="evidence" value="ECO:0007669"/>
    <property type="project" value="UniProtKB-KW"/>
</dbReference>
<gene>
    <name evidence="9" type="primary">PEP2_1</name>
    <name evidence="9" type="ORF">BG015_005616</name>
</gene>
<feature type="active site" evidence="3">
    <location>
        <position position="332"/>
    </location>
</feature>
<keyword evidence="10" id="KW-1185">Reference proteome</keyword>
<evidence type="ECO:0000256" key="7">
    <source>
        <dbReference type="SAM" id="Phobius"/>
    </source>
</evidence>
<evidence type="ECO:0000256" key="1">
    <source>
        <dbReference type="ARBA" id="ARBA00007447"/>
    </source>
</evidence>
<evidence type="ECO:0000256" key="2">
    <source>
        <dbReference type="ARBA" id="ARBA00022750"/>
    </source>
</evidence>
<dbReference type="PANTHER" id="PTHR47966:SF51">
    <property type="entry name" value="BETA-SITE APP-CLEAVING ENZYME, ISOFORM A-RELATED"/>
    <property type="match status" value="1"/>
</dbReference>
<dbReference type="InterPro" id="IPR033121">
    <property type="entry name" value="PEPTIDASE_A1"/>
</dbReference>
<evidence type="ECO:0000259" key="8">
    <source>
        <dbReference type="PROSITE" id="PS51767"/>
    </source>
</evidence>
<evidence type="ECO:0000313" key="10">
    <source>
        <dbReference type="Proteomes" id="UP000748756"/>
    </source>
</evidence>
<keyword evidence="7" id="KW-0812">Transmembrane</keyword>
<keyword evidence="2 5" id="KW-0064">Aspartyl protease</keyword>
<protein>
    <submittedName>
        <fullName evidence="9">Vacuolar protease A</fullName>
    </submittedName>
</protein>
<organism evidence="9 10">
    <name type="scientific">Linnemannia schmuckeri</name>
    <dbReference type="NCBI Taxonomy" id="64567"/>
    <lineage>
        <taxon>Eukaryota</taxon>
        <taxon>Fungi</taxon>
        <taxon>Fungi incertae sedis</taxon>
        <taxon>Mucoromycota</taxon>
        <taxon>Mortierellomycotina</taxon>
        <taxon>Mortierellomycetes</taxon>
        <taxon>Mortierellales</taxon>
        <taxon>Mortierellaceae</taxon>
        <taxon>Linnemannia</taxon>
    </lineage>
</organism>
<dbReference type="Proteomes" id="UP000748756">
    <property type="component" value="Unassembled WGS sequence"/>
</dbReference>
<dbReference type="PROSITE" id="PS00141">
    <property type="entry name" value="ASP_PROTEASE"/>
    <property type="match status" value="1"/>
</dbReference>
<accession>A0A9P5S0J1</accession>
<dbReference type="PRINTS" id="PR00792">
    <property type="entry name" value="PEPSIN"/>
</dbReference>
<evidence type="ECO:0000256" key="6">
    <source>
        <dbReference type="SAM" id="MobiDB-lite"/>
    </source>
</evidence>
<evidence type="ECO:0000256" key="5">
    <source>
        <dbReference type="RuleBase" id="RU000454"/>
    </source>
</evidence>
<keyword evidence="7" id="KW-0472">Membrane</keyword>
<dbReference type="PANTHER" id="PTHR47966">
    <property type="entry name" value="BETA-SITE APP-CLEAVING ENZYME, ISOFORM A-RELATED"/>
    <property type="match status" value="1"/>
</dbReference>
<keyword evidence="5 9" id="KW-0645">Protease</keyword>
<dbReference type="InterPro" id="IPR001461">
    <property type="entry name" value="Aspartic_peptidase_A1"/>
</dbReference>
<feature type="active site" evidence="3">
    <location>
        <position position="144"/>
    </location>
</feature>
<dbReference type="AlphaFoldDB" id="A0A9P5S0J1"/>
<comment type="caution">
    <text evidence="9">The sequence shown here is derived from an EMBL/GenBank/DDBJ whole genome shotgun (WGS) entry which is preliminary data.</text>
</comment>
<keyword evidence="5" id="KW-0378">Hydrolase</keyword>
<reference evidence="9" key="1">
    <citation type="journal article" date="2020" name="Fungal Divers.">
        <title>Resolving the Mortierellaceae phylogeny through synthesis of multi-gene phylogenetics and phylogenomics.</title>
        <authorList>
            <person name="Vandepol N."/>
            <person name="Liber J."/>
            <person name="Desiro A."/>
            <person name="Na H."/>
            <person name="Kennedy M."/>
            <person name="Barry K."/>
            <person name="Grigoriev I.V."/>
            <person name="Miller A.N."/>
            <person name="O'Donnell K."/>
            <person name="Stajich J.E."/>
            <person name="Bonito G."/>
        </authorList>
    </citation>
    <scope>NUCLEOTIDE SEQUENCE</scope>
    <source>
        <strain evidence="9">NRRL 6426</strain>
    </source>
</reference>
<feature type="transmembrane region" description="Helical" evidence="7">
    <location>
        <begin position="54"/>
        <end position="73"/>
    </location>
</feature>
<dbReference type="OrthoDB" id="15189at2759"/>
<dbReference type="CDD" id="cd05471">
    <property type="entry name" value="pepsin_like"/>
    <property type="match status" value="1"/>
</dbReference>
<proteinExistence type="inferred from homology"/>
<dbReference type="SUPFAM" id="SSF50630">
    <property type="entry name" value="Acid proteases"/>
    <property type="match status" value="1"/>
</dbReference>
<dbReference type="Pfam" id="PF00026">
    <property type="entry name" value="Asp"/>
    <property type="match status" value="1"/>
</dbReference>
<dbReference type="GO" id="GO:0004190">
    <property type="term" value="F:aspartic-type endopeptidase activity"/>
    <property type="evidence" value="ECO:0007669"/>
    <property type="project" value="UniProtKB-KW"/>
</dbReference>
<evidence type="ECO:0000313" key="9">
    <source>
        <dbReference type="EMBL" id="KAF9152225.1"/>
    </source>
</evidence>
<feature type="disulfide bond" evidence="4">
    <location>
        <begin position="157"/>
        <end position="162"/>
    </location>
</feature>
<feature type="region of interest" description="Disordered" evidence="6">
    <location>
        <begin position="1"/>
        <end position="27"/>
    </location>
</feature>
<dbReference type="PROSITE" id="PS51767">
    <property type="entry name" value="PEPTIDASE_A1"/>
    <property type="match status" value="1"/>
</dbReference>
<comment type="similarity">
    <text evidence="1 5">Belongs to the peptidase A1 family.</text>
</comment>
<dbReference type="EMBL" id="JAAAUQ010000260">
    <property type="protein sequence ID" value="KAF9152225.1"/>
    <property type="molecule type" value="Genomic_DNA"/>
</dbReference>
<name>A0A9P5S0J1_9FUNG</name>